<dbReference type="EMBL" id="JAAPAO010000554">
    <property type="protein sequence ID" value="KAF4657213.1"/>
    <property type="molecule type" value="Genomic_DNA"/>
</dbReference>
<protein>
    <submittedName>
        <fullName evidence="1">Uncharacterized protein</fullName>
    </submittedName>
</protein>
<accession>A0A7J6LDF9</accession>
<dbReference type="AlphaFoldDB" id="A0A7J6LDF9"/>
<name>A0A7J6LDF9_PERCH</name>
<dbReference type="Proteomes" id="UP000591131">
    <property type="component" value="Unassembled WGS sequence"/>
</dbReference>
<sequence length="222" mass="24341">MVDEPFDMGKYKSLFTITEHTKVVDITMKHNRRLQSSPGDTQSFTYPVGCSPSQRRFLEQYCVVGTYTISGTVNISLDLHIYDANDNTKTVLLGMSASFKDGGGTGKYNPVTKQFTIPSNISTNVILRGFGRDLINDKYTLTGYYYSGGDFGLGMNASVGSQMKKEGIYAGNLSFGASFSTVANNLFAWHTFAGVSSSAQLLDFRPAYASYPFVDVILNVKP</sequence>
<proteinExistence type="predicted"/>
<evidence type="ECO:0000313" key="1">
    <source>
        <dbReference type="EMBL" id="KAF4657213.1"/>
    </source>
</evidence>
<gene>
    <name evidence="1" type="ORF">FOL47_008544</name>
</gene>
<evidence type="ECO:0000313" key="2">
    <source>
        <dbReference type="Proteomes" id="UP000591131"/>
    </source>
</evidence>
<comment type="caution">
    <text evidence="1">The sequence shown here is derived from an EMBL/GenBank/DDBJ whole genome shotgun (WGS) entry which is preliminary data.</text>
</comment>
<keyword evidence="2" id="KW-1185">Reference proteome</keyword>
<organism evidence="1 2">
    <name type="scientific">Perkinsus chesapeaki</name>
    <name type="common">Clam parasite</name>
    <name type="synonym">Perkinsus andrewsi</name>
    <dbReference type="NCBI Taxonomy" id="330153"/>
    <lineage>
        <taxon>Eukaryota</taxon>
        <taxon>Sar</taxon>
        <taxon>Alveolata</taxon>
        <taxon>Perkinsozoa</taxon>
        <taxon>Perkinsea</taxon>
        <taxon>Perkinsida</taxon>
        <taxon>Perkinsidae</taxon>
        <taxon>Perkinsus</taxon>
    </lineage>
</organism>
<reference evidence="1 2" key="1">
    <citation type="submission" date="2020-04" db="EMBL/GenBank/DDBJ databases">
        <title>Perkinsus chesapeaki whole genome sequence.</title>
        <authorList>
            <person name="Bogema D.R."/>
        </authorList>
    </citation>
    <scope>NUCLEOTIDE SEQUENCE [LARGE SCALE GENOMIC DNA]</scope>
    <source>
        <strain evidence="1">ATCC PRA-425</strain>
    </source>
</reference>